<reference evidence="7" key="1">
    <citation type="submission" date="2021-03" db="EMBL/GenBank/DDBJ databases">
        <title>Taxonomic study of Clostridium polyendosporum from meadow-gley soil under rice.</title>
        <authorList>
            <person name="Kobayashi H."/>
            <person name="Tanizawa Y."/>
            <person name="Yagura M."/>
        </authorList>
    </citation>
    <scope>NUCLEOTIDE SEQUENCE</scope>
    <source>
        <strain evidence="7">JCM 30710</strain>
    </source>
</reference>
<gene>
    <name evidence="7" type="ORF">CPJCM30710_16930</name>
</gene>
<comment type="similarity">
    <text evidence="2">Belongs to the UPF0754 family.</text>
</comment>
<evidence type="ECO:0000256" key="3">
    <source>
        <dbReference type="ARBA" id="ARBA00022692"/>
    </source>
</evidence>
<comment type="subcellular location">
    <subcellularLocation>
        <location evidence="1">Endomembrane system</location>
    </subcellularLocation>
</comment>
<evidence type="ECO:0000313" key="7">
    <source>
        <dbReference type="EMBL" id="GIM29027.1"/>
    </source>
</evidence>
<keyword evidence="4 6" id="KW-1133">Transmembrane helix</keyword>
<protein>
    <recommendedName>
        <fullName evidence="9">DUF445 family protein</fullName>
    </recommendedName>
</protein>
<feature type="transmembrane region" description="Helical" evidence="6">
    <location>
        <begin position="6"/>
        <end position="26"/>
    </location>
</feature>
<dbReference type="GO" id="GO:0012505">
    <property type="term" value="C:endomembrane system"/>
    <property type="evidence" value="ECO:0007669"/>
    <property type="project" value="UniProtKB-SubCell"/>
</dbReference>
<evidence type="ECO:0000256" key="2">
    <source>
        <dbReference type="ARBA" id="ARBA00008053"/>
    </source>
</evidence>
<evidence type="ECO:0000313" key="8">
    <source>
        <dbReference type="Proteomes" id="UP000679179"/>
    </source>
</evidence>
<comment type="caution">
    <text evidence="7">The sequence shown here is derived from an EMBL/GenBank/DDBJ whole genome shotgun (WGS) entry which is preliminary data.</text>
</comment>
<sequence length="505" mass="57516">MKYIFGIVIGAIIGYITNWIAIKMLFRPYTEKKIWGLRVPFTPGLIPKERSRIAQSVGETVGTHLLSTDTVIRALESEKIENHIKKLIDNKIKELSSSNDSIRTKFEKNFGLYFQEFKLKLEMKISSYLIAKLKEDRLINKVLEIIVEKVKISLKEKPEKLIEFLKKDEMREKIFKNLQLLGEQQNIKEAVVSFILEGLKEIEDSPKLVKDLVPEETFGAINVYIFNEREAITNKIVDILREDVVAEKIKQSISTNILSSMTPLVSMFLSVDSLYEKFLAAIDGYLREDENKIAIASVVGKALAEFGNKELKDVFSKIPQNSKEQIAKYCGDLIVSNTISDRFFKKSVDCIISSLENFNLYEELLKVLDEGFEMNIKNYIKDTISVVVKSTEVEKNISLMVSNVFDQLLDVSINQFVNDEKGTITKSIFSIVKNTYKNFIENEAVNVIKLINIPRIVEEQINSFEVDYVERIILDIADKELKAITWLGALLGGIIGILSPVLGSL</sequence>
<dbReference type="RefSeq" id="WP_212903742.1">
    <property type="nucleotide sequence ID" value="NZ_BOPZ01000012.1"/>
</dbReference>
<name>A0A919VGB8_9CLOT</name>
<feature type="transmembrane region" description="Helical" evidence="6">
    <location>
        <begin position="483"/>
        <end position="502"/>
    </location>
</feature>
<proteinExistence type="inferred from homology"/>
<dbReference type="AlphaFoldDB" id="A0A919VGB8"/>
<keyword evidence="3 6" id="KW-0812">Transmembrane</keyword>
<dbReference type="EMBL" id="BOPZ01000012">
    <property type="protein sequence ID" value="GIM29027.1"/>
    <property type="molecule type" value="Genomic_DNA"/>
</dbReference>
<keyword evidence="8" id="KW-1185">Reference proteome</keyword>
<organism evidence="7 8">
    <name type="scientific">Clostridium polyendosporum</name>
    <dbReference type="NCBI Taxonomy" id="69208"/>
    <lineage>
        <taxon>Bacteria</taxon>
        <taxon>Bacillati</taxon>
        <taxon>Bacillota</taxon>
        <taxon>Clostridia</taxon>
        <taxon>Eubacteriales</taxon>
        <taxon>Clostridiaceae</taxon>
        <taxon>Clostridium</taxon>
    </lineage>
</organism>
<evidence type="ECO:0000256" key="5">
    <source>
        <dbReference type="ARBA" id="ARBA00023136"/>
    </source>
</evidence>
<dbReference type="PANTHER" id="PTHR35791">
    <property type="entry name" value="UPF0754 MEMBRANE PROTEIN YHEB"/>
    <property type="match status" value="1"/>
</dbReference>
<keyword evidence="5 6" id="KW-0472">Membrane</keyword>
<dbReference type="PANTHER" id="PTHR35791:SF1">
    <property type="entry name" value="UPF0754 MEMBRANE PROTEIN YHEB"/>
    <property type="match status" value="1"/>
</dbReference>
<evidence type="ECO:0000256" key="6">
    <source>
        <dbReference type="SAM" id="Phobius"/>
    </source>
</evidence>
<evidence type="ECO:0008006" key="9">
    <source>
        <dbReference type="Google" id="ProtNLM"/>
    </source>
</evidence>
<evidence type="ECO:0000256" key="4">
    <source>
        <dbReference type="ARBA" id="ARBA00022989"/>
    </source>
</evidence>
<accession>A0A919VGB8</accession>
<dbReference type="InterPro" id="IPR007383">
    <property type="entry name" value="DUF445"/>
</dbReference>
<dbReference type="Proteomes" id="UP000679179">
    <property type="component" value="Unassembled WGS sequence"/>
</dbReference>
<dbReference type="Pfam" id="PF04286">
    <property type="entry name" value="DUF445"/>
    <property type="match status" value="1"/>
</dbReference>
<evidence type="ECO:0000256" key="1">
    <source>
        <dbReference type="ARBA" id="ARBA00004308"/>
    </source>
</evidence>